<evidence type="ECO:0000313" key="3">
    <source>
        <dbReference type="Proteomes" id="UP000323819"/>
    </source>
</evidence>
<comment type="caution">
    <text evidence="2">The sequence shown here is derived from an EMBL/GenBank/DDBJ whole genome shotgun (WGS) entry which is preliminary data.</text>
</comment>
<name>A0ABD7ST17_VIBCL</name>
<reference evidence="2 3" key="1">
    <citation type="submission" date="2019-06" db="EMBL/GenBank/DDBJ databases">
        <title>Vibrio cholerae phylogeny based on whole-genome sequencing reveals genetic diversity and population strucutre.</title>
        <authorList>
            <person name="Zhiqiu Y."/>
            <person name="Bin L."/>
            <person name="Lingyan J."/>
        </authorList>
    </citation>
    <scope>NUCLEOTIDE SEQUENCE [LARGE SCALE GENOMIC DNA]</scope>
    <source>
        <strain evidence="2 3">N2814</strain>
    </source>
</reference>
<protein>
    <submittedName>
        <fullName evidence="2">Uncharacterized protein</fullName>
    </submittedName>
</protein>
<dbReference type="Proteomes" id="UP000323819">
    <property type="component" value="Unassembled WGS sequence"/>
</dbReference>
<accession>A0ABD7ST17</accession>
<evidence type="ECO:0000256" key="1">
    <source>
        <dbReference type="SAM" id="Phobius"/>
    </source>
</evidence>
<dbReference type="AlphaFoldDB" id="A0ABD7ST17"/>
<dbReference type="EMBL" id="VSIJ01000005">
    <property type="protein sequence ID" value="TXX67264.1"/>
    <property type="molecule type" value="Genomic_DNA"/>
</dbReference>
<proteinExistence type="predicted"/>
<evidence type="ECO:0000313" key="2">
    <source>
        <dbReference type="EMBL" id="TXX67264.1"/>
    </source>
</evidence>
<organism evidence="2 3">
    <name type="scientific">Vibrio cholerae</name>
    <dbReference type="NCBI Taxonomy" id="666"/>
    <lineage>
        <taxon>Bacteria</taxon>
        <taxon>Pseudomonadati</taxon>
        <taxon>Pseudomonadota</taxon>
        <taxon>Gammaproteobacteria</taxon>
        <taxon>Vibrionales</taxon>
        <taxon>Vibrionaceae</taxon>
        <taxon>Vibrio</taxon>
    </lineage>
</organism>
<keyword evidence="1" id="KW-0472">Membrane</keyword>
<gene>
    <name evidence="2" type="ORF">FXF03_01440</name>
</gene>
<keyword evidence="1" id="KW-1133">Transmembrane helix</keyword>
<dbReference type="RefSeq" id="WP_044125640.1">
    <property type="nucleotide sequence ID" value="NZ_JAANNK010000037.1"/>
</dbReference>
<keyword evidence="1" id="KW-0812">Transmembrane</keyword>
<feature type="transmembrane region" description="Helical" evidence="1">
    <location>
        <begin position="114"/>
        <end position="134"/>
    </location>
</feature>
<sequence length="135" mass="14735">MKINKVIELPLSDSAYSNPVVRLNNIHIGKGKIVRRTPLHIVNPANGQSTIRYAMGNGGTVKGLTKDAIAVDYDATVELGISFKDESVELEVKPASMVQSFVWLMNSPDVNVRLNTRLALIGFVLGVIGFFASFF</sequence>